<feature type="transmembrane region" description="Helical" evidence="1">
    <location>
        <begin position="37"/>
        <end position="56"/>
    </location>
</feature>
<keyword evidence="3" id="KW-1185">Reference proteome</keyword>
<gene>
    <name evidence="2" type="ORF">E3N88_37208</name>
</gene>
<organism evidence="2 3">
    <name type="scientific">Mikania micrantha</name>
    <name type="common">bitter vine</name>
    <dbReference type="NCBI Taxonomy" id="192012"/>
    <lineage>
        <taxon>Eukaryota</taxon>
        <taxon>Viridiplantae</taxon>
        <taxon>Streptophyta</taxon>
        <taxon>Embryophyta</taxon>
        <taxon>Tracheophyta</taxon>
        <taxon>Spermatophyta</taxon>
        <taxon>Magnoliopsida</taxon>
        <taxon>eudicotyledons</taxon>
        <taxon>Gunneridae</taxon>
        <taxon>Pentapetalae</taxon>
        <taxon>asterids</taxon>
        <taxon>campanulids</taxon>
        <taxon>Asterales</taxon>
        <taxon>Asteraceae</taxon>
        <taxon>Asteroideae</taxon>
        <taxon>Heliantheae alliance</taxon>
        <taxon>Eupatorieae</taxon>
        <taxon>Mikania</taxon>
    </lineage>
</organism>
<evidence type="ECO:0000256" key="1">
    <source>
        <dbReference type="SAM" id="Phobius"/>
    </source>
</evidence>
<accession>A0A5N6M6M7</accession>
<dbReference type="AlphaFoldDB" id="A0A5N6M6M7"/>
<keyword evidence="1" id="KW-0812">Transmembrane</keyword>
<keyword evidence="1" id="KW-1133">Transmembrane helix</keyword>
<protein>
    <submittedName>
        <fullName evidence="2">Uncharacterized protein</fullName>
    </submittedName>
</protein>
<sequence length="464" mass="52041">MIAPNMIFGWVFWQLQWVKSQLKLEATWWDVLNFREIELLMIILVYCICLYVIYIVEGSVGWEGLKRVGTAKNMVRSWGDVWDRIGNVHFVFFLREEHRGEVGLGMGIGMGTLGGIGKLGHNTPNWHLVELDWRPISAYNSPYFTDLLAGSGVFCVRKHQHWWGVLAAVFEGLYMKLIANQDNCWVADTWWFTQKSLTVSTLDKRLRFLDFEFSLLALCSYSWFYSVLEDLYRWGLLHKPTGTNYKEVQLYGINLDTQVVIRGGGGGGYRNSGNWALLHTPGLAKDGGSAGCGVWPVNWLDWSAVGQGRPTVGWEQPATCFDRLLDWQGSVEGLHGLVGELIGTSAVCGQLYTKLCGKDQALFCSGWPTWYGEGAAVWDANGAVAHGLGNTGSLWEWAGSDTAAAMGCCTTRPQAWHYGWHMCGLGGRFGQISYEGLEEYGSFRWVDGFSHMDFCGDLHLEDEA</sequence>
<name>A0A5N6M6M7_9ASTR</name>
<dbReference type="EMBL" id="SZYD01000017">
    <property type="protein sequence ID" value="KAD3069328.1"/>
    <property type="molecule type" value="Genomic_DNA"/>
</dbReference>
<reference evidence="2 3" key="1">
    <citation type="submission" date="2019-05" db="EMBL/GenBank/DDBJ databases">
        <title>Mikania micrantha, genome provides insights into the molecular mechanism of rapid growth.</title>
        <authorList>
            <person name="Liu B."/>
        </authorList>
    </citation>
    <scope>NUCLEOTIDE SEQUENCE [LARGE SCALE GENOMIC DNA]</scope>
    <source>
        <strain evidence="2">NLD-2019</strain>
        <tissue evidence="2">Leaf</tissue>
    </source>
</reference>
<evidence type="ECO:0000313" key="2">
    <source>
        <dbReference type="EMBL" id="KAD3069328.1"/>
    </source>
</evidence>
<evidence type="ECO:0000313" key="3">
    <source>
        <dbReference type="Proteomes" id="UP000326396"/>
    </source>
</evidence>
<dbReference type="Proteomes" id="UP000326396">
    <property type="component" value="Linkage Group LG7"/>
</dbReference>
<proteinExistence type="predicted"/>
<comment type="caution">
    <text evidence="2">The sequence shown here is derived from an EMBL/GenBank/DDBJ whole genome shotgun (WGS) entry which is preliminary data.</text>
</comment>
<keyword evidence="1" id="KW-0472">Membrane</keyword>